<organism evidence="4 5">
    <name type="scientific">miscellaneous Crenarchaeota group-1 archaeon SG8-32-3</name>
    <dbReference type="NCBI Taxonomy" id="1685125"/>
    <lineage>
        <taxon>Archaea</taxon>
        <taxon>Candidatus Bathyarchaeota</taxon>
        <taxon>MCG-1</taxon>
    </lineage>
</organism>
<comment type="similarity">
    <text evidence="1 3">Belongs to the HMG-CoA reductase family.</text>
</comment>
<evidence type="ECO:0000256" key="2">
    <source>
        <dbReference type="ARBA" id="ARBA00023002"/>
    </source>
</evidence>
<gene>
    <name evidence="4" type="ORF">AC478_01885</name>
</gene>
<evidence type="ECO:0000313" key="4">
    <source>
        <dbReference type="EMBL" id="KON31900.1"/>
    </source>
</evidence>
<dbReference type="PATRIC" id="fig|1685125.3.peg.423"/>
<dbReference type="Gene3D" id="3.90.770.10">
    <property type="entry name" value="3-hydroxy-3-methylglutaryl-coenzyme A Reductase, Chain A, domain 2"/>
    <property type="match status" value="2"/>
</dbReference>
<dbReference type="SUPFAM" id="SSF56542">
    <property type="entry name" value="Substrate-binding domain of HMG-CoA reductase"/>
    <property type="match status" value="1"/>
</dbReference>
<protein>
    <recommendedName>
        <fullName evidence="3">3-hydroxy-3-methylglutaryl coenzyme A reductase</fullName>
        <shortName evidence="3">HMG-CoA reductase</shortName>
    </recommendedName>
</protein>
<dbReference type="AlphaFoldDB" id="A0A0M0BU72"/>
<dbReference type="InterPro" id="IPR002202">
    <property type="entry name" value="HMG_CoA_Rdtase"/>
</dbReference>
<proteinExistence type="inferred from homology"/>
<dbReference type="GO" id="GO:0004420">
    <property type="term" value="F:hydroxymethylglutaryl-CoA reductase (NADPH) activity"/>
    <property type="evidence" value="ECO:0007669"/>
    <property type="project" value="InterPro"/>
</dbReference>
<dbReference type="CDD" id="cd00644">
    <property type="entry name" value="HMG-CoA_reductase_classII"/>
    <property type="match status" value="1"/>
</dbReference>
<dbReference type="PRINTS" id="PR00071">
    <property type="entry name" value="HMGCOARDTASE"/>
</dbReference>
<dbReference type="SUPFAM" id="SSF55035">
    <property type="entry name" value="NAD-binding domain of HMG-CoA reductase"/>
    <property type="match status" value="1"/>
</dbReference>
<dbReference type="InterPro" id="IPR009029">
    <property type="entry name" value="HMG_CoA_Rdtase_sub-bd_dom_sf"/>
</dbReference>
<dbReference type="EMBL" id="LFWV01000020">
    <property type="protein sequence ID" value="KON31900.1"/>
    <property type="molecule type" value="Genomic_DNA"/>
</dbReference>
<dbReference type="InterPro" id="IPR023074">
    <property type="entry name" value="HMG_CoA_Rdtase_cat_sf"/>
</dbReference>
<dbReference type="Pfam" id="PF00368">
    <property type="entry name" value="HMG-CoA_red"/>
    <property type="match status" value="1"/>
</dbReference>
<dbReference type="PROSITE" id="PS50065">
    <property type="entry name" value="HMG_COA_REDUCTASE_4"/>
    <property type="match status" value="1"/>
</dbReference>
<dbReference type="InterPro" id="IPR004553">
    <property type="entry name" value="HMG_CoA_Rdtase_bac-typ"/>
</dbReference>
<evidence type="ECO:0000313" key="5">
    <source>
        <dbReference type="Proteomes" id="UP000054016"/>
    </source>
</evidence>
<dbReference type="InterPro" id="IPR009023">
    <property type="entry name" value="HMG_CoA_Rdtase_NAD(P)-bd_sf"/>
</dbReference>
<keyword evidence="2 3" id="KW-0560">Oxidoreductase</keyword>
<dbReference type="Proteomes" id="UP000054016">
    <property type="component" value="Unassembled WGS sequence"/>
</dbReference>
<dbReference type="PANTHER" id="PTHR10572:SF24">
    <property type="entry name" value="3-HYDROXY-3-METHYLGLUTARYL-COENZYME A REDUCTASE"/>
    <property type="match status" value="1"/>
</dbReference>
<dbReference type="GO" id="GO:0015936">
    <property type="term" value="P:coenzyme A metabolic process"/>
    <property type="evidence" value="ECO:0007669"/>
    <property type="project" value="InterPro"/>
</dbReference>
<dbReference type="Gene3D" id="1.10.8.660">
    <property type="match status" value="1"/>
</dbReference>
<name>A0A0M0BU72_9ARCH</name>
<dbReference type="PANTHER" id="PTHR10572">
    <property type="entry name" value="3-HYDROXY-3-METHYLGLUTARYL-COENZYME A REDUCTASE"/>
    <property type="match status" value="1"/>
</dbReference>
<dbReference type="NCBIfam" id="TIGR00532">
    <property type="entry name" value="HMG_CoA_R_NAD"/>
    <property type="match status" value="1"/>
</dbReference>
<accession>A0A0M0BU72</accession>
<sequence length="421" mass="44346">MNKTSQISGFYKLSPKERLALVKEFADLSDEECALLQNTGSLSLEAAGRMIENVVGAFPLPLGIGVNFLINNRDHLIPMAIEEPSVVAAASYAAKMVREGGGFHTSSTPPVMVGQIQVVDIANPEGAKHRVLAAKQEIIAKANAQDPVLASLGGGAKDIDVKVIKTAVGAMLIVELHVDCRDAMGANAVNTMAEAVAPLIEQITSGRVYLRIISNLATKRLARAWCTVPKEAVGGLEVVDGIVNASAFAAADPYRAATHNKGAMNGITAVILATGNDHRAIEAGAHAYAAINGKYTSLSTWEKTENGDLKGMIELPMAVGLIGGAVRTHPIAKIAIKILDVETANEFGEVLAAVGLAQNLGALRALAHEGIQRGHMSLHARNIAVAAGATGKMINTVAERMVKERKIRMDRAKELIKELAS</sequence>
<reference evidence="5" key="1">
    <citation type="submission" date="2015-06" db="EMBL/GenBank/DDBJ databases">
        <title>New insights into the roles of widespread benthic archaea in carbon and nitrogen cycling.</title>
        <authorList>
            <person name="Lazar C.S."/>
            <person name="Baker B.J."/>
            <person name="Seitz K.W."/>
            <person name="Hyde A.S."/>
            <person name="Dick G.J."/>
            <person name="Hinrichs K.-U."/>
            <person name="Teske A.P."/>
        </authorList>
    </citation>
    <scope>NUCLEOTIDE SEQUENCE [LARGE SCALE GENOMIC DNA]</scope>
</reference>
<comment type="caution">
    <text evidence="4">The sequence shown here is derived from an EMBL/GenBank/DDBJ whole genome shotgun (WGS) entry which is preliminary data.</text>
</comment>
<evidence type="ECO:0000256" key="1">
    <source>
        <dbReference type="ARBA" id="ARBA00007661"/>
    </source>
</evidence>
<evidence type="ECO:0000256" key="3">
    <source>
        <dbReference type="RuleBase" id="RU361219"/>
    </source>
</evidence>